<dbReference type="AlphaFoldDB" id="A0A7V2T0V8"/>
<accession>A0A7V2T0V8</accession>
<dbReference type="Proteomes" id="UP000885750">
    <property type="component" value="Unassembled WGS sequence"/>
</dbReference>
<keyword evidence="1" id="KW-0732">Signal</keyword>
<sequence>MFKKVSSAVLGGVVFGLLSTTTMAVEFMDAAWAKQACDAWNKDAILTVKLAQMPENMFDSEGYNWIKNDAGRGYKIITMSRDGCKAPKVQLTISEKDGKAMCTYGGKLDGKKLNMAVDYYMHATDEDWTCMGSGGCGVMGSMMRGKLKFSGPKLEAMKVMDPFASFLKLTGKVTATKTACK</sequence>
<evidence type="ECO:0000313" key="2">
    <source>
        <dbReference type="EMBL" id="HFC93029.1"/>
    </source>
</evidence>
<feature type="signal peptide" evidence="1">
    <location>
        <begin position="1"/>
        <end position="24"/>
    </location>
</feature>
<comment type="caution">
    <text evidence="2">The sequence shown here is derived from an EMBL/GenBank/DDBJ whole genome shotgun (WGS) entry which is preliminary data.</text>
</comment>
<feature type="chain" id="PRO_5031281183" evidence="1">
    <location>
        <begin position="25"/>
        <end position="181"/>
    </location>
</feature>
<gene>
    <name evidence="2" type="ORF">ENJ51_09475</name>
</gene>
<protein>
    <submittedName>
        <fullName evidence="2">Sterol-binding protein</fullName>
    </submittedName>
</protein>
<proteinExistence type="predicted"/>
<name>A0A7V2T0V8_LEUMU</name>
<dbReference type="InterPro" id="IPR036527">
    <property type="entry name" value="SCP2_sterol-bd_dom_sf"/>
</dbReference>
<evidence type="ECO:0000256" key="1">
    <source>
        <dbReference type="SAM" id="SignalP"/>
    </source>
</evidence>
<reference evidence="2" key="1">
    <citation type="journal article" date="2020" name="mSystems">
        <title>Genome- and Community-Level Interaction Insights into Carbon Utilization and Element Cycling Functions of Hydrothermarchaeota in Hydrothermal Sediment.</title>
        <authorList>
            <person name="Zhou Z."/>
            <person name="Liu Y."/>
            <person name="Xu W."/>
            <person name="Pan J."/>
            <person name="Luo Z.H."/>
            <person name="Li M."/>
        </authorList>
    </citation>
    <scope>NUCLEOTIDE SEQUENCE [LARGE SCALE GENOMIC DNA]</scope>
    <source>
        <strain evidence="2">HyVt-493</strain>
    </source>
</reference>
<organism evidence="2">
    <name type="scientific">Leucothrix mucor</name>
    <dbReference type="NCBI Taxonomy" id="45248"/>
    <lineage>
        <taxon>Bacteria</taxon>
        <taxon>Pseudomonadati</taxon>
        <taxon>Pseudomonadota</taxon>
        <taxon>Gammaproteobacteria</taxon>
        <taxon>Thiotrichales</taxon>
        <taxon>Thiotrichaceae</taxon>
        <taxon>Leucothrix</taxon>
    </lineage>
</organism>
<dbReference type="SUPFAM" id="SSF55718">
    <property type="entry name" value="SCP-like"/>
    <property type="match status" value="1"/>
</dbReference>
<dbReference type="EMBL" id="DRMS01000354">
    <property type="protein sequence ID" value="HFC93029.1"/>
    <property type="molecule type" value="Genomic_DNA"/>
</dbReference>
<dbReference type="Gene3D" id="3.30.1050.10">
    <property type="entry name" value="SCP2 sterol-binding domain"/>
    <property type="match status" value="1"/>
</dbReference>